<organism evidence="5 6">
    <name type="scientific">candidate division TA06 bacterium</name>
    <dbReference type="NCBI Taxonomy" id="2250710"/>
    <lineage>
        <taxon>Bacteria</taxon>
        <taxon>Bacteria division TA06</taxon>
    </lineage>
</organism>
<dbReference type="InterPro" id="IPR023459">
    <property type="entry name" value="Tscrpt_elong_fac_GreA/B_fam"/>
</dbReference>
<evidence type="ECO:0000313" key="5">
    <source>
        <dbReference type="EMBL" id="RKX68730.1"/>
    </source>
</evidence>
<comment type="caution">
    <text evidence="5">The sequence shown here is derived from an EMBL/GenBank/DDBJ whole genome shotgun (WGS) entry which is preliminary data.</text>
</comment>
<dbReference type="EMBL" id="QNBD01000245">
    <property type="protein sequence ID" value="RKX68730.1"/>
    <property type="molecule type" value="Genomic_DNA"/>
</dbReference>
<evidence type="ECO:0000259" key="3">
    <source>
        <dbReference type="Pfam" id="PF01272"/>
    </source>
</evidence>
<proteinExistence type="predicted"/>
<protein>
    <recommendedName>
        <fullName evidence="7">Transcription elongation factor GreA</fullName>
    </recommendedName>
</protein>
<gene>
    <name evidence="5" type="ORF">DRP43_05180</name>
</gene>
<dbReference type="GO" id="GO:0070063">
    <property type="term" value="F:RNA polymerase binding"/>
    <property type="evidence" value="ECO:0007669"/>
    <property type="project" value="InterPro"/>
</dbReference>
<dbReference type="SUPFAM" id="SSF46557">
    <property type="entry name" value="GreA transcript cleavage protein, N-terminal domain"/>
    <property type="match status" value="1"/>
</dbReference>
<dbReference type="Proteomes" id="UP000271125">
    <property type="component" value="Unassembled WGS sequence"/>
</dbReference>
<dbReference type="GO" id="GO:0006354">
    <property type="term" value="P:DNA-templated transcription elongation"/>
    <property type="evidence" value="ECO:0007669"/>
    <property type="project" value="TreeGrafter"/>
</dbReference>
<dbReference type="PANTHER" id="PTHR30437">
    <property type="entry name" value="TRANSCRIPTION ELONGATION FACTOR GREA"/>
    <property type="match status" value="1"/>
</dbReference>
<keyword evidence="2" id="KW-0804">Transcription</keyword>
<accession>A0A660SFF4</accession>
<feature type="domain" description="Transcription elongation factor GreA/GreB N-terminal" evidence="4">
    <location>
        <begin position="221"/>
        <end position="287"/>
    </location>
</feature>
<dbReference type="InterPro" id="IPR036953">
    <property type="entry name" value="GreA/GreB_C_sf"/>
</dbReference>
<evidence type="ECO:0000259" key="4">
    <source>
        <dbReference type="Pfam" id="PF03449"/>
    </source>
</evidence>
<dbReference type="Pfam" id="PF01272">
    <property type="entry name" value="GreA_GreB"/>
    <property type="match status" value="1"/>
</dbReference>
<dbReference type="Gene3D" id="3.10.50.30">
    <property type="entry name" value="Transcription elongation factor, GreA/GreB, C-terminal domain"/>
    <property type="match status" value="1"/>
</dbReference>
<evidence type="ECO:0000256" key="1">
    <source>
        <dbReference type="ARBA" id="ARBA00023015"/>
    </source>
</evidence>
<feature type="non-terminal residue" evidence="5">
    <location>
        <position position="1"/>
    </location>
</feature>
<evidence type="ECO:0008006" key="7">
    <source>
        <dbReference type="Google" id="ProtNLM"/>
    </source>
</evidence>
<dbReference type="PANTHER" id="PTHR30437:SF4">
    <property type="entry name" value="TRANSCRIPTION ELONGATION FACTOR GREA"/>
    <property type="match status" value="1"/>
</dbReference>
<evidence type="ECO:0000313" key="6">
    <source>
        <dbReference type="Proteomes" id="UP000271125"/>
    </source>
</evidence>
<dbReference type="InterPro" id="IPR022691">
    <property type="entry name" value="Tscrpt_elong_fac_GreA/B_N"/>
</dbReference>
<feature type="domain" description="Transcription elongation factor GreA/GreB C-terminal" evidence="3">
    <location>
        <begin position="296"/>
        <end position="355"/>
    </location>
</feature>
<dbReference type="SUPFAM" id="SSF54534">
    <property type="entry name" value="FKBP-like"/>
    <property type="match status" value="1"/>
</dbReference>
<dbReference type="GO" id="GO:0003677">
    <property type="term" value="F:DNA binding"/>
    <property type="evidence" value="ECO:0007669"/>
    <property type="project" value="InterPro"/>
</dbReference>
<evidence type="ECO:0000256" key="2">
    <source>
        <dbReference type="ARBA" id="ARBA00023163"/>
    </source>
</evidence>
<name>A0A660SFF4_UNCT6</name>
<dbReference type="InterPro" id="IPR001437">
    <property type="entry name" value="Tscrpt_elong_fac_GreA/B_C"/>
</dbReference>
<dbReference type="AlphaFoldDB" id="A0A660SFF4"/>
<dbReference type="Pfam" id="PF03449">
    <property type="entry name" value="GreA_GreB_N"/>
    <property type="match status" value="1"/>
</dbReference>
<sequence>IEQYIRNSIKSKERLYRFINDIIKTNNIHKVLEISEELWPDFDEFMSKYLFEFTPLVEEQYIEFLHKNNKNEIADNIIKKSLNDIYLFPDLFLAICKNKLKNLWGGTKDIPVSRLIEKSIELYEYTSIEVLNEQDRDIKQIYQKLLQKTRDIIRADDFKNYRTAVREIKESKRLKLLLNQISKIENMPIELQSMLRAIITDQYPDIESTKYEESESFYTLANSYDKMMKQYKYIISVEIPKNSENIYEAASMGDLSENAEYRSAKDKQKLLASSLNTIRYELDRAIVIDLKDVNGDIVSFGTVVELKDRINKRIVVYKILGPWETDIQNNIISYKSEIGKELEGKKKGDTIQFRNDSYLIISIKKLEKI</sequence>
<reference evidence="5 6" key="1">
    <citation type="submission" date="2018-06" db="EMBL/GenBank/DDBJ databases">
        <title>Extensive metabolic versatility and redundancy in microbially diverse, dynamic hydrothermal sediments.</title>
        <authorList>
            <person name="Dombrowski N."/>
            <person name="Teske A."/>
            <person name="Baker B.J."/>
        </authorList>
    </citation>
    <scope>NUCLEOTIDE SEQUENCE [LARGE SCALE GENOMIC DNA]</scope>
    <source>
        <strain evidence="5">B10_G13</strain>
    </source>
</reference>
<dbReference type="InterPro" id="IPR036805">
    <property type="entry name" value="Tscrpt_elong_fac_GreA/B_N_sf"/>
</dbReference>
<dbReference type="GO" id="GO:0032784">
    <property type="term" value="P:regulation of DNA-templated transcription elongation"/>
    <property type="evidence" value="ECO:0007669"/>
    <property type="project" value="InterPro"/>
</dbReference>
<keyword evidence="1" id="KW-0805">Transcription regulation</keyword>
<dbReference type="Gene3D" id="1.10.287.180">
    <property type="entry name" value="Transcription elongation factor, GreA/GreB, N-terminal domain"/>
    <property type="match status" value="1"/>
</dbReference>